<comment type="caution">
    <text evidence="3">The sequence shown here is derived from an EMBL/GenBank/DDBJ whole genome shotgun (WGS) entry which is preliminary data.</text>
</comment>
<proteinExistence type="predicted"/>
<gene>
    <name evidence="3" type="ORF">PUN28_014065</name>
</gene>
<evidence type="ECO:0000313" key="4">
    <source>
        <dbReference type="Proteomes" id="UP001430953"/>
    </source>
</evidence>
<evidence type="ECO:0000256" key="2">
    <source>
        <dbReference type="SAM" id="MobiDB-lite"/>
    </source>
</evidence>
<dbReference type="Proteomes" id="UP001430953">
    <property type="component" value="Unassembled WGS sequence"/>
</dbReference>
<feature type="compositionally biased region" description="Basic and acidic residues" evidence="2">
    <location>
        <begin position="478"/>
        <end position="497"/>
    </location>
</feature>
<accession>A0AAW2F6Z9</accession>
<sequence length="857" mass="97696">MVHYYNNRSYHFIMYQLPYDEEEFEPRVIPKPITKNDCITGPTVPEVSLIFETRLTRNTNNGNEIYSSAEKSWSGRSGGQRLFYDQCRSSPTSNRPSSYSEWSHENDYRGINTSRSKTCFLQSGSVCNDEQSLYKNSQHYLRSTSIPNEPSQKKFNGNERLQNITKNDKTHEKTVKFKCSNTEDSYDLEKTHLASEKRYLPSDSVQKAMLSIIDHTMENPSVTTDTSKKSDNCQIPHSGHQQLHVPSYSNCNMDNNETVKTLLQLVNSQNEQIKSLQLQVDRLIRLQEENLKNKPMCLCSQPLANQMFRYPLNCYDSGIASSLVQSQNRSVKKNAASQNMSVAEKQNLENINENNKFETGSEQQPKKAFVEQKVSIGVMTSFEFTVQNNPFLVDSEICEKNETYKEDNNMINAHNTTELVNRYKNTYVTRKPGPAQLENIVEDTESYLSSSQQQSSNFNASSSVKESSKMHQYPPADLNREETRKDINTKKDDKMDNGENIAKKTLNTPFNVNCSSIGSANYNEVLAKQTNDCIAMKGKRNYKTNTDEHSFRHVDLPMTDYYCNHKNKEYSSNVKPIKDVDDSIILSGGDLKVLERPPPTPEPSIHVDMYEYTSDDESDKLGHTPNVGRTFYKNVLERVNEILKNSGVMNDEDINHPKKITRNVEENDVETKTALNAVKEVNLEQLRKFEINLTENNENKESNANKTSDFDSSFYPRLAHQANVTHATSAANETNISMHMKALALKYLSDEQLADIASHEQESSSLLMLSNMQGTNMSLATMHYLEKCKLLRKNNVQAENAEQMYDKILSNHAFKPAAVNNNPALHPAPYRYPLVQSGVTCPSKILDISTLKKQRKL</sequence>
<name>A0AAW2F6Z9_9HYME</name>
<feature type="region of interest" description="Disordered" evidence="2">
    <location>
        <begin position="444"/>
        <end position="497"/>
    </location>
</feature>
<feature type="compositionally biased region" description="Low complexity" evidence="2">
    <location>
        <begin position="446"/>
        <end position="465"/>
    </location>
</feature>
<keyword evidence="1" id="KW-0175">Coiled coil</keyword>
<organism evidence="3 4">
    <name type="scientific">Cardiocondyla obscurior</name>
    <dbReference type="NCBI Taxonomy" id="286306"/>
    <lineage>
        <taxon>Eukaryota</taxon>
        <taxon>Metazoa</taxon>
        <taxon>Ecdysozoa</taxon>
        <taxon>Arthropoda</taxon>
        <taxon>Hexapoda</taxon>
        <taxon>Insecta</taxon>
        <taxon>Pterygota</taxon>
        <taxon>Neoptera</taxon>
        <taxon>Endopterygota</taxon>
        <taxon>Hymenoptera</taxon>
        <taxon>Apocrita</taxon>
        <taxon>Aculeata</taxon>
        <taxon>Formicoidea</taxon>
        <taxon>Formicidae</taxon>
        <taxon>Myrmicinae</taxon>
        <taxon>Cardiocondyla</taxon>
    </lineage>
</organism>
<dbReference type="EMBL" id="JADYXP020000014">
    <property type="protein sequence ID" value="KAL0110860.1"/>
    <property type="molecule type" value="Genomic_DNA"/>
</dbReference>
<reference evidence="3 4" key="1">
    <citation type="submission" date="2023-03" db="EMBL/GenBank/DDBJ databases">
        <title>High recombination rates correlate with genetic variation in Cardiocondyla obscurior ants.</title>
        <authorList>
            <person name="Errbii M."/>
        </authorList>
    </citation>
    <scope>NUCLEOTIDE SEQUENCE [LARGE SCALE GENOMIC DNA]</scope>
    <source>
        <strain evidence="3">Alpha-2009</strain>
        <tissue evidence="3">Whole body</tissue>
    </source>
</reference>
<protein>
    <submittedName>
        <fullName evidence="3">Uncharacterized protein</fullName>
    </submittedName>
</protein>
<feature type="coiled-coil region" evidence="1">
    <location>
        <begin position="259"/>
        <end position="286"/>
    </location>
</feature>
<keyword evidence="4" id="KW-1185">Reference proteome</keyword>
<evidence type="ECO:0000256" key="1">
    <source>
        <dbReference type="SAM" id="Coils"/>
    </source>
</evidence>
<dbReference type="AlphaFoldDB" id="A0AAW2F6Z9"/>
<evidence type="ECO:0000313" key="3">
    <source>
        <dbReference type="EMBL" id="KAL0110860.1"/>
    </source>
</evidence>